<accession>A0A1P8FA54</accession>
<reference evidence="2" key="1">
    <citation type="submission" date="2016-11" db="EMBL/GenBank/DDBJ databases">
        <title>Dehalogenimonas formicexedens sp. nov., a chlorinated alkane respiring bacterium isolated from contaminated groundwater.</title>
        <authorList>
            <person name="Key T.A."/>
            <person name="Bowman K.S."/>
            <person name="Lee I."/>
            <person name="Chun J."/>
            <person name="Albuquerque L."/>
            <person name="da Costa M.S."/>
            <person name="Rainey F.A."/>
            <person name="Moe W.M."/>
        </authorList>
    </citation>
    <scope>NUCLEOTIDE SEQUENCE [LARGE SCALE GENOMIC DNA]</scope>
    <source>
        <strain evidence="2">NSZ-14</strain>
    </source>
</reference>
<keyword evidence="2" id="KW-1185">Reference proteome</keyword>
<gene>
    <name evidence="1" type="ORF">Dform_02033</name>
</gene>
<evidence type="ECO:0000313" key="1">
    <source>
        <dbReference type="EMBL" id="APV45346.1"/>
    </source>
</evidence>
<proteinExistence type="predicted"/>
<dbReference type="EMBL" id="CP018258">
    <property type="protein sequence ID" value="APV45346.1"/>
    <property type="molecule type" value="Genomic_DNA"/>
</dbReference>
<name>A0A1P8FA54_9CHLR</name>
<dbReference type="KEGG" id="dfo:Dform_02033"/>
<protein>
    <submittedName>
        <fullName evidence="1">Uncharacterized protein</fullName>
    </submittedName>
</protein>
<dbReference type="Proteomes" id="UP000185934">
    <property type="component" value="Chromosome"/>
</dbReference>
<sequence>MAGSVIIRAVMSHPHLHEFILSCANRAGNHWPDLYDEMCRSAAKKRFMGLGYPELRALGLALDLDSLDTTAALVNTVLENAAAN</sequence>
<dbReference type="AlphaFoldDB" id="A0A1P8FA54"/>
<organism evidence="1 2">
    <name type="scientific">Dehalogenimonas formicexedens</name>
    <dbReference type="NCBI Taxonomy" id="1839801"/>
    <lineage>
        <taxon>Bacteria</taxon>
        <taxon>Bacillati</taxon>
        <taxon>Chloroflexota</taxon>
        <taxon>Dehalococcoidia</taxon>
        <taxon>Dehalococcoidales</taxon>
        <taxon>Dehalococcoidaceae</taxon>
        <taxon>Dehalogenimonas</taxon>
    </lineage>
</organism>
<evidence type="ECO:0000313" key="2">
    <source>
        <dbReference type="Proteomes" id="UP000185934"/>
    </source>
</evidence>